<evidence type="ECO:0000313" key="1">
    <source>
        <dbReference type="EMBL" id="MPN55735.1"/>
    </source>
</evidence>
<accession>A0A645IWD6</accession>
<protein>
    <submittedName>
        <fullName evidence="1">Uncharacterized protein</fullName>
    </submittedName>
</protein>
<dbReference type="AlphaFoldDB" id="A0A645IWD6"/>
<gene>
    <name evidence="1" type="ORF">SDC9_203419</name>
</gene>
<name>A0A645IWD6_9ZZZZ</name>
<dbReference type="EMBL" id="VSSQ01125296">
    <property type="protein sequence ID" value="MPN55735.1"/>
    <property type="molecule type" value="Genomic_DNA"/>
</dbReference>
<organism evidence="1">
    <name type="scientific">bioreactor metagenome</name>
    <dbReference type="NCBI Taxonomy" id="1076179"/>
    <lineage>
        <taxon>unclassified sequences</taxon>
        <taxon>metagenomes</taxon>
        <taxon>ecological metagenomes</taxon>
    </lineage>
</organism>
<sequence length="63" mass="7000">MQALKLAWCRHILQPKFFRQVNGTKGQAHRVCHFAVTDEDKLDAAAADIHEQRVADVDGVDGA</sequence>
<comment type="caution">
    <text evidence="1">The sequence shown here is derived from an EMBL/GenBank/DDBJ whole genome shotgun (WGS) entry which is preliminary data.</text>
</comment>
<reference evidence="1" key="1">
    <citation type="submission" date="2019-08" db="EMBL/GenBank/DDBJ databases">
        <authorList>
            <person name="Kucharzyk K."/>
            <person name="Murdoch R.W."/>
            <person name="Higgins S."/>
            <person name="Loffler F."/>
        </authorList>
    </citation>
    <scope>NUCLEOTIDE SEQUENCE</scope>
</reference>
<proteinExistence type="predicted"/>